<evidence type="ECO:0000256" key="1">
    <source>
        <dbReference type="ARBA" id="ARBA00022448"/>
    </source>
</evidence>
<protein>
    <recommendedName>
        <fullName evidence="6">Ferredoxin</fullName>
    </recommendedName>
</protein>
<keyword evidence="2 6" id="KW-0479">Metal-binding</keyword>
<dbReference type="AlphaFoldDB" id="A0A1G2IL38"/>
<evidence type="ECO:0000259" key="7">
    <source>
        <dbReference type="PROSITE" id="PS51379"/>
    </source>
</evidence>
<dbReference type="Proteomes" id="UP000178632">
    <property type="component" value="Unassembled WGS sequence"/>
</dbReference>
<evidence type="ECO:0000313" key="9">
    <source>
        <dbReference type="Proteomes" id="UP000178632"/>
    </source>
</evidence>
<dbReference type="InterPro" id="IPR051269">
    <property type="entry name" value="Fe-S_cluster_ET"/>
</dbReference>
<evidence type="ECO:0000256" key="3">
    <source>
        <dbReference type="ARBA" id="ARBA00022982"/>
    </source>
</evidence>
<keyword evidence="1 6" id="KW-0813">Transport</keyword>
<dbReference type="PROSITE" id="PS51379">
    <property type="entry name" value="4FE4S_FER_2"/>
    <property type="match status" value="1"/>
</dbReference>
<evidence type="ECO:0000256" key="5">
    <source>
        <dbReference type="ARBA" id="ARBA00023014"/>
    </source>
</evidence>
<feature type="domain" description="4Fe-4S ferredoxin-type" evidence="7">
    <location>
        <begin position="2"/>
        <end position="30"/>
    </location>
</feature>
<gene>
    <name evidence="8" type="ORF">A3G45_00915</name>
</gene>
<name>A0A1G2IL38_9BACT</name>
<comment type="function">
    <text evidence="6">Ferredoxins are iron-sulfur proteins that transfer electrons in a wide variety of metabolic reactions.</text>
</comment>
<accession>A0A1G2IL38</accession>
<dbReference type="EMBL" id="MHPE01000051">
    <property type="protein sequence ID" value="OGZ75317.1"/>
    <property type="molecule type" value="Genomic_DNA"/>
</dbReference>
<dbReference type="InterPro" id="IPR017900">
    <property type="entry name" value="4Fe4S_Fe_S_CS"/>
</dbReference>
<dbReference type="GO" id="GO:0051536">
    <property type="term" value="F:iron-sulfur cluster binding"/>
    <property type="evidence" value="ECO:0007669"/>
    <property type="project" value="UniProtKB-KW"/>
</dbReference>
<evidence type="ECO:0000256" key="2">
    <source>
        <dbReference type="ARBA" id="ARBA00022723"/>
    </source>
</evidence>
<proteinExistence type="predicted"/>
<keyword evidence="5 6" id="KW-0411">Iron-sulfur</keyword>
<keyword evidence="3 6" id="KW-0249">Electron transport</keyword>
<dbReference type="PRINTS" id="PR00352">
    <property type="entry name" value="3FE4SFRDOXIN"/>
</dbReference>
<dbReference type="Gene3D" id="3.30.70.20">
    <property type="match status" value="1"/>
</dbReference>
<dbReference type="GO" id="GO:0005506">
    <property type="term" value="F:iron ion binding"/>
    <property type="evidence" value="ECO:0007669"/>
    <property type="project" value="UniProtKB-UniRule"/>
</dbReference>
<dbReference type="SUPFAM" id="SSF54862">
    <property type="entry name" value="4Fe-4S ferredoxins"/>
    <property type="match status" value="1"/>
</dbReference>
<comment type="caution">
    <text evidence="8">The sequence shown here is derived from an EMBL/GenBank/DDBJ whole genome shotgun (WGS) entry which is preliminary data.</text>
</comment>
<dbReference type="Pfam" id="PF13459">
    <property type="entry name" value="Fer4_15"/>
    <property type="match status" value="1"/>
</dbReference>
<dbReference type="InterPro" id="IPR001080">
    <property type="entry name" value="3Fe4S_ferredoxin"/>
</dbReference>
<dbReference type="GO" id="GO:0009055">
    <property type="term" value="F:electron transfer activity"/>
    <property type="evidence" value="ECO:0007669"/>
    <property type="project" value="UniProtKB-UniRule"/>
</dbReference>
<keyword evidence="4 6" id="KW-0408">Iron</keyword>
<evidence type="ECO:0000256" key="6">
    <source>
        <dbReference type="RuleBase" id="RU368020"/>
    </source>
</evidence>
<dbReference type="PANTHER" id="PTHR36923">
    <property type="entry name" value="FERREDOXIN"/>
    <property type="match status" value="1"/>
</dbReference>
<organism evidence="8 9">
    <name type="scientific">Candidatus Staskawiczbacteria bacterium RIFCSPLOWO2_12_FULL_37_15</name>
    <dbReference type="NCBI Taxonomy" id="1802218"/>
    <lineage>
        <taxon>Bacteria</taxon>
        <taxon>Candidatus Staskawicziibacteriota</taxon>
    </lineage>
</organism>
<dbReference type="PROSITE" id="PS00198">
    <property type="entry name" value="4FE4S_FER_1"/>
    <property type="match status" value="1"/>
</dbReference>
<sequence length="72" mass="7778">MARITLEKEKCIGCASCSAICPKYFELKDDGKAHIIGAQKNQAGNDELDAEKIECAEAAAEACPVLCIYIEK</sequence>
<reference evidence="8 9" key="1">
    <citation type="journal article" date="2016" name="Nat. Commun.">
        <title>Thousands of microbial genomes shed light on interconnected biogeochemical processes in an aquifer system.</title>
        <authorList>
            <person name="Anantharaman K."/>
            <person name="Brown C.T."/>
            <person name="Hug L.A."/>
            <person name="Sharon I."/>
            <person name="Castelle C.J."/>
            <person name="Probst A.J."/>
            <person name="Thomas B.C."/>
            <person name="Singh A."/>
            <person name="Wilkins M.J."/>
            <person name="Karaoz U."/>
            <person name="Brodie E.L."/>
            <person name="Williams K.H."/>
            <person name="Hubbard S.S."/>
            <person name="Banfield J.F."/>
        </authorList>
    </citation>
    <scope>NUCLEOTIDE SEQUENCE [LARGE SCALE GENOMIC DNA]</scope>
</reference>
<evidence type="ECO:0000313" key="8">
    <source>
        <dbReference type="EMBL" id="OGZ75317.1"/>
    </source>
</evidence>
<evidence type="ECO:0000256" key="4">
    <source>
        <dbReference type="ARBA" id="ARBA00023004"/>
    </source>
</evidence>
<dbReference type="InterPro" id="IPR017896">
    <property type="entry name" value="4Fe4S_Fe-S-bd"/>
</dbReference>
<dbReference type="PANTHER" id="PTHR36923:SF3">
    <property type="entry name" value="FERREDOXIN"/>
    <property type="match status" value="1"/>
</dbReference>